<dbReference type="InterPro" id="IPR011010">
    <property type="entry name" value="DNA_brk_join_enz"/>
</dbReference>
<dbReference type="SUPFAM" id="SSF56672">
    <property type="entry name" value="DNA/RNA polymerases"/>
    <property type="match status" value="1"/>
</dbReference>
<dbReference type="EMBL" id="JARAKH010000019">
    <property type="protein sequence ID" value="KAK8394259.1"/>
    <property type="molecule type" value="Genomic_DNA"/>
</dbReference>
<feature type="region of interest" description="Disordered" evidence="1">
    <location>
        <begin position="145"/>
        <end position="215"/>
    </location>
</feature>
<feature type="compositionally biased region" description="Polar residues" evidence="1">
    <location>
        <begin position="443"/>
        <end position="458"/>
    </location>
</feature>
<feature type="region of interest" description="Disordered" evidence="1">
    <location>
        <begin position="1086"/>
        <end position="1107"/>
    </location>
</feature>
<protein>
    <submittedName>
        <fullName evidence="2">Uncharacterized protein</fullName>
    </submittedName>
</protein>
<name>A0AAW0U2I4_SCYPA</name>
<dbReference type="GO" id="GO:0071897">
    <property type="term" value="P:DNA biosynthetic process"/>
    <property type="evidence" value="ECO:0007669"/>
    <property type="project" value="UniProtKB-ARBA"/>
</dbReference>
<feature type="region of interest" description="Disordered" evidence="1">
    <location>
        <begin position="396"/>
        <end position="508"/>
    </location>
</feature>
<dbReference type="PANTHER" id="PTHR33050:SF7">
    <property type="entry name" value="RIBONUCLEASE H"/>
    <property type="match status" value="1"/>
</dbReference>
<feature type="compositionally biased region" description="Pro residues" evidence="1">
    <location>
        <begin position="200"/>
        <end position="211"/>
    </location>
</feature>
<dbReference type="InterPro" id="IPR052055">
    <property type="entry name" value="Hepadnavirus_pol/RT"/>
</dbReference>
<accession>A0AAW0U2I4</accession>
<dbReference type="Proteomes" id="UP001487740">
    <property type="component" value="Unassembled WGS sequence"/>
</dbReference>
<evidence type="ECO:0000313" key="2">
    <source>
        <dbReference type="EMBL" id="KAK8394259.1"/>
    </source>
</evidence>
<dbReference type="SUPFAM" id="SSF56349">
    <property type="entry name" value="DNA breaking-rejoining enzymes"/>
    <property type="match status" value="1"/>
</dbReference>
<feature type="compositionally biased region" description="Pro residues" evidence="1">
    <location>
        <begin position="145"/>
        <end position="155"/>
    </location>
</feature>
<feature type="compositionally biased region" description="Low complexity" evidence="1">
    <location>
        <begin position="156"/>
        <end position="172"/>
    </location>
</feature>
<feature type="region of interest" description="Disordered" evidence="1">
    <location>
        <begin position="69"/>
        <end position="108"/>
    </location>
</feature>
<feature type="compositionally biased region" description="Low complexity" evidence="1">
    <location>
        <begin position="464"/>
        <end position="473"/>
    </location>
</feature>
<dbReference type="PANTHER" id="PTHR33050">
    <property type="entry name" value="REVERSE TRANSCRIPTASE DOMAIN-CONTAINING PROTEIN"/>
    <property type="match status" value="1"/>
</dbReference>
<comment type="caution">
    <text evidence="2">The sequence shown here is derived from an EMBL/GenBank/DDBJ whole genome shotgun (WGS) entry which is preliminary data.</text>
</comment>
<dbReference type="InterPro" id="IPR043502">
    <property type="entry name" value="DNA/RNA_pol_sf"/>
</dbReference>
<sequence length="1107" mass="121221">MRCVARSVCRMTGTTAALPILPVIPFLVLTPPSALSVGRGRCRLEKPLWSLVLRCLPFRLYPTGTGAGEQSSYLDDPYGECTEETAPRGDSGNTLVPSPRRSRTPSGVLRRGLDDVVDWKQKVKEVLFDILPSCLAEAGLGLPPAAPPAPTPAPHASPRAPAAPSTSTTLAAVYMPPGQPTQGGACSDDEDEISSSLNQIPPPSPPPPHDVSPPLAAADFRPYNWLPLPPTWVHQTEMGKLVAYAPDEARPGTWRRLDDVQVRLGYRDGGNPEVLYRAKPLSTPTSLPTKLSPTAPLDAVSVLLNNPRATTSQSHSIDASGDTPCLEFALSAFFPGERSLKPLDVASMLEARLEARQSAARDVLEAARRGVVRAEPLSTGLFDPVETDRVFSSVPTIIQVTSQPPARPRPTPTPVQRQNPLYRQPFPKKRAQPAFQHGYKKAPSTTSSQGKKQPNQHRGTADYTTSTSTKPSPSQRPPFRNRQGKRNWATPRLSPGVVPRVAAPRVGGKSGLQRPLLALDNSATPAPASTALQDMGFIVNLPKSVTTPTQQLDWLGIRWDTTTASLSLAPDNVSRTLRQVRRAYFSSTFSRRQWESLLGVLNFAAPTLPLGRLKHRRLMREVNLAIPCLRQDLRRPIPHLLLRLLRPWLRPGALLKSVPWVSPPPTLTVASDASDVGWGFQSEQGHQSYGGWTEDLRLAHINVRELWIAKEWLLRHRHLTGVAVRFDMDNVTEVQGRDNSWADALSRFRGTSVEWHLCPEVFQSLTLHYRTPQIDLFASYNTAQLPLFLTYGRKTPAGDPDAFTVDWNRWSHIYLFPPPASKILLRVAHLFQEYIMSRSSPPITSEIVLDFLSWLADITNRAPATVSAHPLHLALGITIPARALALLKRGIRASKPTQRPPQLAWASQLAALTRHDAFASVAEDGASLRLTPSPTFLAKNEQADSLIGPIKIPSLLQSGTPHPLCPVAAFKAYVARTQDLFKDHLFYASRSARPLAAHSLACLLCKVIELADPGHSLRVHSIRGLAASLAFLRTHSVERVRDLGGWTSTSSFRARYLLHSVSQAPSVAMGTQMPAGPLLHAQLVRKRGGEARGREEEQGSPGDLSTD</sequence>
<proteinExistence type="predicted"/>
<gene>
    <name evidence="2" type="ORF">O3P69_006450</name>
</gene>
<feature type="compositionally biased region" description="Basic and acidic residues" evidence="1">
    <location>
        <begin position="1087"/>
        <end position="1097"/>
    </location>
</feature>
<dbReference type="GO" id="GO:0003677">
    <property type="term" value="F:DNA binding"/>
    <property type="evidence" value="ECO:0007669"/>
    <property type="project" value="InterPro"/>
</dbReference>
<reference evidence="2 3" key="1">
    <citation type="submission" date="2023-03" db="EMBL/GenBank/DDBJ databases">
        <title>High-quality genome of Scylla paramamosain provides insights in environmental adaptation.</title>
        <authorList>
            <person name="Zhang L."/>
        </authorList>
    </citation>
    <scope>NUCLEOTIDE SEQUENCE [LARGE SCALE GENOMIC DNA]</scope>
    <source>
        <strain evidence="2">LZ_2023a</strain>
        <tissue evidence="2">Muscle</tissue>
    </source>
</reference>
<feature type="compositionally biased region" description="Low complexity" evidence="1">
    <location>
        <begin position="495"/>
        <end position="507"/>
    </location>
</feature>
<dbReference type="AlphaFoldDB" id="A0AAW0U2I4"/>
<organism evidence="2 3">
    <name type="scientific">Scylla paramamosain</name>
    <name type="common">Mud crab</name>
    <dbReference type="NCBI Taxonomy" id="85552"/>
    <lineage>
        <taxon>Eukaryota</taxon>
        <taxon>Metazoa</taxon>
        <taxon>Ecdysozoa</taxon>
        <taxon>Arthropoda</taxon>
        <taxon>Crustacea</taxon>
        <taxon>Multicrustacea</taxon>
        <taxon>Malacostraca</taxon>
        <taxon>Eumalacostraca</taxon>
        <taxon>Eucarida</taxon>
        <taxon>Decapoda</taxon>
        <taxon>Pleocyemata</taxon>
        <taxon>Brachyura</taxon>
        <taxon>Eubrachyura</taxon>
        <taxon>Portunoidea</taxon>
        <taxon>Portunidae</taxon>
        <taxon>Portuninae</taxon>
        <taxon>Scylla</taxon>
    </lineage>
</organism>
<evidence type="ECO:0000256" key="1">
    <source>
        <dbReference type="SAM" id="MobiDB-lite"/>
    </source>
</evidence>
<keyword evidence="3" id="KW-1185">Reference proteome</keyword>
<evidence type="ECO:0000313" key="3">
    <source>
        <dbReference type="Proteomes" id="UP001487740"/>
    </source>
</evidence>